<comment type="caution">
    <text evidence="5">The sequence shown here is derived from an EMBL/GenBank/DDBJ whole genome shotgun (WGS) entry which is preliminary data.</text>
</comment>
<keyword evidence="3" id="KW-0963">Cytoplasm</keyword>
<feature type="non-terminal residue" evidence="5">
    <location>
        <position position="1"/>
    </location>
</feature>
<proteinExistence type="predicted"/>
<dbReference type="PANTHER" id="PTHR21664:SF1">
    <property type="entry name" value="NUDC DOMAIN-CONTAINING PROTEIN 1"/>
    <property type="match status" value="1"/>
</dbReference>
<keyword evidence="6" id="KW-1185">Reference proteome</keyword>
<evidence type="ECO:0000256" key="4">
    <source>
        <dbReference type="ARBA" id="ARBA00023242"/>
    </source>
</evidence>
<name>A0ABR3LUE6_9TELE</name>
<dbReference type="PANTHER" id="PTHR21664">
    <property type="entry name" value="CHRONIC MYELOGENOUS LEUKEMIA TUMOR ANTIGEN 66"/>
    <property type="match status" value="1"/>
</dbReference>
<evidence type="ECO:0000313" key="5">
    <source>
        <dbReference type="EMBL" id="KAL1255354.1"/>
    </source>
</evidence>
<comment type="subcellular location">
    <subcellularLocation>
        <location evidence="2">Cytoplasm</location>
    </subcellularLocation>
    <subcellularLocation>
        <location evidence="1">Nucleus</location>
    </subcellularLocation>
</comment>
<evidence type="ECO:0008006" key="7">
    <source>
        <dbReference type="Google" id="ProtNLM"/>
    </source>
</evidence>
<protein>
    <recommendedName>
        <fullName evidence="7">NudC domain-containing protein 1</fullName>
    </recommendedName>
</protein>
<accession>A0ABR3LUE6</accession>
<sequence length="148" mass="16827">VSLGSHQFLFSVHIDPSEMPAFCLRHDVDALLWQPRPSQDNDIWQHISTFNALGYVQASKRDKKFATCAPNFSYAALCECLRRVFIYRQPSPVDTVLFNRKQGRQVGQVAKQQVANLDTNDAVLGFRATNERLFVLTANNLFVLKVNN</sequence>
<evidence type="ECO:0000256" key="1">
    <source>
        <dbReference type="ARBA" id="ARBA00004123"/>
    </source>
</evidence>
<evidence type="ECO:0000256" key="2">
    <source>
        <dbReference type="ARBA" id="ARBA00004496"/>
    </source>
</evidence>
<reference evidence="5 6" key="1">
    <citation type="submission" date="2023-09" db="EMBL/GenBank/DDBJ databases">
        <authorList>
            <person name="Wang M."/>
        </authorList>
    </citation>
    <scope>NUCLEOTIDE SEQUENCE [LARGE SCALE GENOMIC DNA]</scope>
    <source>
        <strain evidence="5">GT-2023</strain>
        <tissue evidence="5">Liver</tissue>
    </source>
</reference>
<dbReference type="InterPro" id="IPR037895">
    <property type="entry name" value="NUDCD1"/>
</dbReference>
<dbReference type="Proteomes" id="UP001558613">
    <property type="component" value="Unassembled WGS sequence"/>
</dbReference>
<evidence type="ECO:0000313" key="6">
    <source>
        <dbReference type="Proteomes" id="UP001558613"/>
    </source>
</evidence>
<gene>
    <name evidence="5" type="ORF">QQF64_013415</name>
</gene>
<evidence type="ECO:0000256" key="3">
    <source>
        <dbReference type="ARBA" id="ARBA00022490"/>
    </source>
</evidence>
<keyword evidence="4" id="KW-0539">Nucleus</keyword>
<organism evidence="5 6">
    <name type="scientific">Cirrhinus molitorella</name>
    <name type="common">mud carp</name>
    <dbReference type="NCBI Taxonomy" id="172907"/>
    <lineage>
        <taxon>Eukaryota</taxon>
        <taxon>Metazoa</taxon>
        <taxon>Chordata</taxon>
        <taxon>Craniata</taxon>
        <taxon>Vertebrata</taxon>
        <taxon>Euteleostomi</taxon>
        <taxon>Actinopterygii</taxon>
        <taxon>Neopterygii</taxon>
        <taxon>Teleostei</taxon>
        <taxon>Ostariophysi</taxon>
        <taxon>Cypriniformes</taxon>
        <taxon>Cyprinidae</taxon>
        <taxon>Labeoninae</taxon>
        <taxon>Labeonini</taxon>
        <taxon>Cirrhinus</taxon>
    </lineage>
</organism>
<dbReference type="EMBL" id="JAYMGO010000019">
    <property type="protein sequence ID" value="KAL1255354.1"/>
    <property type="molecule type" value="Genomic_DNA"/>
</dbReference>